<dbReference type="Proteomes" id="UP000235388">
    <property type="component" value="Unassembled WGS sequence"/>
</dbReference>
<evidence type="ECO:0000313" key="11">
    <source>
        <dbReference type="Proteomes" id="UP000235392"/>
    </source>
</evidence>
<dbReference type="EMBL" id="PGCI01000726">
    <property type="protein sequence ID" value="PLW18786.1"/>
    <property type="molecule type" value="Genomic_DNA"/>
</dbReference>
<dbReference type="OrthoDB" id="28755at2759"/>
<evidence type="ECO:0000256" key="6">
    <source>
        <dbReference type="SAM" id="MobiDB-lite"/>
    </source>
</evidence>
<evidence type="ECO:0000313" key="8">
    <source>
        <dbReference type="EMBL" id="PLW18139.1"/>
    </source>
</evidence>
<feature type="transmembrane region" description="Helical" evidence="7">
    <location>
        <begin position="166"/>
        <end position="187"/>
    </location>
</feature>
<accession>A0A2N5SZX2</accession>
<feature type="transmembrane region" description="Helical" evidence="7">
    <location>
        <begin position="517"/>
        <end position="538"/>
    </location>
</feature>
<keyword evidence="3 7" id="KW-0812">Transmembrane</keyword>
<keyword evidence="5 7" id="KW-0472">Membrane</keyword>
<keyword evidence="4 7" id="KW-1133">Transmembrane helix</keyword>
<evidence type="ECO:0000256" key="2">
    <source>
        <dbReference type="ARBA" id="ARBA00022448"/>
    </source>
</evidence>
<feature type="transmembrane region" description="Helical" evidence="7">
    <location>
        <begin position="131"/>
        <end position="154"/>
    </location>
</feature>
<dbReference type="Proteomes" id="UP000235392">
    <property type="component" value="Unassembled WGS sequence"/>
</dbReference>
<dbReference type="GO" id="GO:0008506">
    <property type="term" value="F:sucrose:proton symporter activity"/>
    <property type="evidence" value="ECO:0007669"/>
    <property type="project" value="TreeGrafter"/>
</dbReference>
<evidence type="ECO:0000256" key="1">
    <source>
        <dbReference type="ARBA" id="ARBA00004141"/>
    </source>
</evidence>
<comment type="subcellular location">
    <subcellularLocation>
        <location evidence="1">Membrane</location>
        <topology evidence="1">Multi-pass membrane protein</topology>
    </subcellularLocation>
</comment>
<evidence type="ECO:0000256" key="4">
    <source>
        <dbReference type="ARBA" id="ARBA00022989"/>
    </source>
</evidence>
<protein>
    <submittedName>
        <fullName evidence="9">Uncharacterized protein</fullName>
    </submittedName>
</protein>
<dbReference type="EMBL" id="PGCJ01000837">
    <property type="protein sequence ID" value="PLW18139.1"/>
    <property type="molecule type" value="Genomic_DNA"/>
</dbReference>
<reference evidence="10 11" key="1">
    <citation type="submission" date="2017-11" db="EMBL/GenBank/DDBJ databases">
        <title>De novo assembly and phasing of dikaryotic genomes from two isolates of Puccinia coronata f. sp. avenae, the causal agent of oat crown rust.</title>
        <authorList>
            <person name="Miller M.E."/>
            <person name="Zhang Y."/>
            <person name="Omidvar V."/>
            <person name="Sperschneider J."/>
            <person name="Schwessinger B."/>
            <person name="Raley C."/>
            <person name="Palmer J.M."/>
            <person name="Garnica D."/>
            <person name="Upadhyaya N."/>
            <person name="Rathjen J."/>
            <person name="Taylor J.M."/>
            <person name="Park R.F."/>
            <person name="Dodds P.N."/>
            <person name="Hirsch C.D."/>
            <person name="Kianian S.F."/>
            <person name="Figueroa M."/>
        </authorList>
    </citation>
    <scope>NUCLEOTIDE SEQUENCE [LARGE SCALE GENOMIC DNA]</scope>
    <source>
        <strain evidence="8">12NC29</strain>
        <strain evidence="9">12SD80</strain>
    </source>
</reference>
<feature type="transmembrane region" description="Helical" evidence="7">
    <location>
        <begin position="449"/>
        <end position="471"/>
    </location>
</feature>
<evidence type="ECO:0000256" key="3">
    <source>
        <dbReference type="ARBA" id="ARBA00022692"/>
    </source>
</evidence>
<sequence length="720" mass="78302">MRNTLGGMDGRPCSSSHTSGQHSHHCNSYFGAPVLVSRATNEITQFPSYEAMLHQHTTSSNGVPTALASPSASAHDSLNVAAAASSSDSAHGHPGTIMDTPATANSSSSRRRRILLGLLPSSARLKACHPLLAILFSLLVPVQLLSISASFYAVPFLLRLSPGNALYRFILSLAFPLAGLLVPPYLGTRSDLQLTHRRTSSIPLATSVAILALLALSLCQPIARMLLYILPLDLGDWDPQRKSDIASTSMLIGTLALYALALALNALIQSARSILLDQFPAQQQPRINMHITRLLRLADLLVFLVVVSSSHGHLDVAPNEPDPHLLRKLVALAAPVLVMNSLITTHLYPLEPPPFHTHASSITDTSSSRLQAQVQLFKHTLVHLPVPLKRVCGLEMLSATCWLTILYHAKPLVAQLTLVQITSSGAKLTPRLVRYAEQQGTRAVLHMSIVALLAALLLPFVATLGTTNYLITRRGKHWNHLRQTLPYITPRNLWTLGLLFYSLLMASTFFIDTSAGANLLISFLGLSWALAQWVPLALTMEYIRSIEETTIVRLDTDHAVLGSPVVSSPVLRMPPGKHEPRLSEQSPLLTSPLDRAGAAGMLHVLPQYATVRGGTYLAIFSLASVVPHLVITVVTATTLSIVQLLSDVDSVPQLFDPADPAPPHKTLWVFRLSGLVALLAAVLSRSLVVPTSELDYWDDLRFQIYEDRAERQLAHQIEDG</sequence>
<feature type="region of interest" description="Disordered" evidence="6">
    <location>
        <begin position="84"/>
        <end position="106"/>
    </location>
</feature>
<dbReference type="GO" id="GO:0005886">
    <property type="term" value="C:plasma membrane"/>
    <property type="evidence" value="ECO:0007669"/>
    <property type="project" value="TreeGrafter"/>
</dbReference>
<feature type="transmembrane region" description="Helical" evidence="7">
    <location>
        <begin position="208"/>
        <end position="230"/>
    </location>
</feature>
<evidence type="ECO:0000256" key="7">
    <source>
        <dbReference type="SAM" id="Phobius"/>
    </source>
</evidence>
<dbReference type="PANTHER" id="PTHR19432">
    <property type="entry name" value="SUGAR TRANSPORTER"/>
    <property type="match status" value="1"/>
</dbReference>
<organism evidence="9 11">
    <name type="scientific">Puccinia coronata f. sp. avenae</name>
    <dbReference type="NCBI Taxonomy" id="200324"/>
    <lineage>
        <taxon>Eukaryota</taxon>
        <taxon>Fungi</taxon>
        <taxon>Dikarya</taxon>
        <taxon>Basidiomycota</taxon>
        <taxon>Pucciniomycotina</taxon>
        <taxon>Pucciniomycetes</taxon>
        <taxon>Pucciniales</taxon>
        <taxon>Pucciniaceae</taxon>
        <taxon>Puccinia</taxon>
    </lineage>
</organism>
<evidence type="ECO:0000313" key="9">
    <source>
        <dbReference type="EMBL" id="PLW18786.1"/>
    </source>
</evidence>
<feature type="transmembrane region" description="Helical" evidence="7">
    <location>
        <begin position="250"/>
        <end position="268"/>
    </location>
</feature>
<keyword evidence="10" id="KW-1185">Reference proteome</keyword>
<comment type="caution">
    <text evidence="9">The sequence shown here is derived from an EMBL/GenBank/DDBJ whole genome shotgun (WGS) entry which is preliminary data.</text>
</comment>
<gene>
    <name evidence="8" type="ORF">PCANC_12698</name>
    <name evidence="9" type="ORF">PCASD_20756</name>
</gene>
<dbReference type="PANTHER" id="PTHR19432:SF35">
    <property type="entry name" value="SOLUTE CARRIER FAMILY 45 MEMBER 3 ISOFORM X1"/>
    <property type="match status" value="1"/>
</dbReference>
<dbReference type="AlphaFoldDB" id="A0A2N5SZX2"/>
<evidence type="ECO:0000313" key="10">
    <source>
        <dbReference type="Proteomes" id="UP000235388"/>
    </source>
</evidence>
<feature type="transmembrane region" description="Helical" evidence="7">
    <location>
        <begin position="329"/>
        <end position="348"/>
    </location>
</feature>
<name>A0A2N5SZX2_9BASI</name>
<keyword evidence="2" id="KW-0813">Transport</keyword>
<feature type="transmembrane region" description="Helical" evidence="7">
    <location>
        <begin position="666"/>
        <end position="683"/>
    </location>
</feature>
<proteinExistence type="predicted"/>
<evidence type="ECO:0000256" key="5">
    <source>
        <dbReference type="ARBA" id="ARBA00023136"/>
    </source>
</evidence>
<feature type="transmembrane region" description="Helical" evidence="7">
    <location>
        <begin position="492"/>
        <end position="511"/>
    </location>
</feature>
<feature type="region of interest" description="Disordered" evidence="6">
    <location>
        <begin position="1"/>
        <end position="24"/>
    </location>
</feature>
<feature type="transmembrane region" description="Helical" evidence="7">
    <location>
        <begin position="616"/>
        <end position="646"/>
    </location>
</feature>